<keyword evidence="3" id="KW-1185">Reference proteome</keyword>
<evidence type="ECO:0000313" key="3">
    <source>
        <dbReference type="Proteomes" id="UP001642360"/>
    </source>
</evidence>
<sequence length="75" mass="7861">SVAAHAQAARQKELSSLPASVPPSWSSRSDPDTLPLAAAPIVMWASAPPSPPSITCIRYSSIDMAFENAQTQEAP</sequence>
<gene>
    <name evidence="2" type="ORF">ILEXP_LOCUS27614</name>
</gene>
<evidence type="ECO:0000256" key="1">
    <source>
        <dbReference type="SAM" id="MobiDB-lite"/>
    </source>
</evidence>
<name>A0ABC8SPY5_9AQUA</name>
<protein>
    <submittedName>
        <fullName evidence="2">Uncharacterized protein</fullName>
    </submittedName>
</protein>
<reference evidence="2 3" key="1">
    <citation type="submission" date="2024-02" db="EMBL/GenBank/DDBJ databases">
        <authorList>
            <person name="Vignale AGUSTIN F."/>
            <person name="Sosa J E."/>
            <person name="Modenutti C."/>
        </authorList>
    </citation>
    <scope>NUCLEOTIDE SEQUENCE [LARGE SCALE GENOMIC DNA]</scope>
</reference>
<accession>A0ABC8SPY5</accession>
<dbReference type="AlphaFoldDB" id="A0ABC8SPY5"/>
<proteinExistence type="predicted"/>
<dbReference type="EMBL" id="CAUOFW020003269">
    <property type="protein sequence ID" value="CAK9158950.1"/>
    <property type="molecule type" value="Genomic_DNA"/>
</dbReference>
<feature type="non-terminal residue" evidence="2">
    <location>
        <position position="1"/>
    </location>
</feature>
<comment type="caution">
    <text evidence="2">The sequence shown here is derived from an EMBL/GenBank/DDBJ whole genome shotgun (WGS) entry which is preliminary data.</text>
</comment>
<evidence type="ECO:0000313" key="2">
    <source>
        <dbReference type="EMBL" id="CAK9158950.1"/>
    </source>
</evidence>
<feature type="region of interest" description="Disordered" evidence="1">
    <location>
        <begin position="1"/>
        <end position="32"/>
    </location>
</feature>
<dbReference type="Proteomes" id="UP001642360">
    <property type="component" value="Unassembled WGS sequence"/>
</dbReference>
<organism evidence="2 3">
    <name type="scientific">Ilex paraguariensis</name>
    <name type="common">yerba mate</name>
    <dbReference type="NCBI Taxonomy" id="185542"/>
    <lineage>
        <taxon>Eukaryota</taxon>
        <taxon>Viridiplantae</taxon>
        <taxon>Streptophyta</taxon>
        <taxon>Embryophyta</taxon>
        <taxon>Tracheophyta</taxon>
        <taxon>Spermatophyta</taxon>
        <taxon>Magnoliopsida</taxon>
        <taxon>eudicotyledons</taxon>
        <taxon>Gunneridae</taxon>
        <taxon>Pentapetalae</taxon>
        <taxon>asterids</taxon>
        <taxon>campanulids</taxon>
        <taxon>Aquifoliales</taxon>
        <taxon>Aquifoliaceae</taxon>
        <taxon>Ilex</taxon>
    </lineage>
</organism>